<dbReference type="GO" id="GO:0003700">
    <property type="term" value="F:DNA-binding transcription factor activity"/>
    <property type="evidence" value="ECO:0007669"/>
    <property type="project" value="InterPro"/>
</dbReference>
<dbReference type="Pfam" id="PF08220">
    <property type="entry name" value="HTH_DeoR"/>
    <property type="match status" value="1"/>
</dbReference>
<dbReference type="Pfam" id="PF00455">
    <property type="entry name" value="DeoRC"/>
    <property type="match status" value="1"/>
</dbReference>
<accession>A0A2N3PTW8</accession>
<dbReference type="PROSITE" id="PS00894">
    <property type="entry name" value="HTH_DEOR_1"/>
    <property type="match status" value="1"/>
</dbReference>
<reference evidence="6" key="1">
    <citation type="submission" date="2017-12" db="EMBL/GenBank/DDBJ databases">
        <title>Draft genome sequence of Telmatospirillum siberiense 26-4b1T, an acidotolerant peatland alphaproteobacterium potentially involved in sulfur cycling.</title>
        <authorList>
            <person name="Hausmann B."/>
            <person name="Pjevac P."/>
            <person name="Schreck K."/>
            <person name="Herbold C.W."/>
            <person name="Daims H."/>
            <person name="Wagner M."/>
            <person name="Pester M."/>
            <person name="Loy A."/>
        </authorList>
    </citation>
    <scope>NUCLEOTIDE SEQUENCE [LARGE SCALE GENOMIC DNA]</scope>
    <source>
        <strain evidence="6">26-4b1</strain>
    </source>
</reference>
<evidence type="ECO:0000256" key="2">
    <source>
        <dbReference type="ARBA" id="ARBA00023125"/>
    </source>
</evidence>
<organism evidence="5 6">
    <name type="scientific">Telmatospirillum siberiense</name>
    <dbReference type="NCBI Taxonomy" id="382514"/>
    <lineage>
        <taxon>Bacteria</taxon>
        <taxon>Pseudomonadati</taxon>
        <taxon>Pseudomonadota</taxon>
        <taxon>Alphaproteobacteria</taxon>
        <taxon>Rhodospirillales</taxon>
        <taxon>Rhodospirillaceae</taxon>
        <taxon>Telmatospirillum</taxon>
    </lineage>
</organism>
<comment type="caution">
    <text evidence="5">The sequence shown here is derived from an EMBL/GenBank/DDBJ whole genome shotgun (WGS) entry which is preliminary data.</text>
</comment>
<dbReference type="InterPro" id="IPR014036">
    <property type="entry name" value="DeoR-like_C"/>
</dbReference>
<dbReference type="InterPro" id="IPR018356">
    <property type="entry name" value="Tscrpt_reg_HTH_DeoR_CS"/>
</dbReference>
<dbReference type="InterPro" id="IPR001034">
    <property type="entry name" value="DeoR_HTH"/>
</dbReference>
<sequence>MRHSNDRRRRILDLVSTGEEDVDALARRFGVSASTIRRDLAGLSRSGAITRTYGGAVLAHRAPEQTLPDRERIQSSAKEAIARAAAGVIQDGDSVLLDSGSTVGALGHCLANATVRVVTGNLPLVPVLVQRGFQVTILGGDVRSISMGVVGSLAELVLRRLTVDKVFLGADGVIAGRGLCEASPEQCALKELMMAQAGSVFVLADSSKLGQATQQCWAPISKPWTLITDAKASEAQLQPFLSRPEITVLRAR</sequence>
<dbReference type="Gene3D" id="3.40.50.1360">
    <property type="match status" value="1"/>
</dbReference>
<evidence type="ECO:0000256" key="1">
    <source>
        <dbReference type="ARBA" id="ARBA00023015"/>
    </source>
</evidence>
<dbReference type="EMBL" id="PIUM01000016">
    <property type="protein sequence ID" value="PKU23849.1"/>
    <property type="molecule type" value="Genomic_DNA"/>
</dbReference>
<evidence type="ECO:0000256" key="3">
    <source>
        <dbReference type="ARBA" id="ARBA00023163"/>
    </source>
</evidence>
<dbReference type="AlphaFoldDB" id="A0A2N3PTW8"/>
<protein>
    <submittedName>
        <fullName evidence="5">DeoR/GlpR transcriptional regulator</fullName>
    </submittedName>
</protein>
<dbReference type="PROSITE" id="PS51000">
    <property type="entry name" value="HTH_DEOR_2"/>
    <property type="match status" value="1"/>
</dbReference>
<dbReference type="InterPro" id="IPR036390">
    <property type="entry name" value="WH_DNA-bd_sf"/>
</dbReference>
<dbReference type="PANTHER" id="PTHR30363">
    <property type="entry name" value="HTH-TYPE TRANSCRIPTIONAL REGULATOR SRLR-RELATED"/>
    <property type="match status" value="1"/>
</dbReference>
<proteinExistence type="predicted"/>
<dbReference type="InterPro" id="IPR037171">
    <property type="entry name" value="NagB/RpiA_transferase-like"/>
</dbReference>
<evidence type="ECO:0000313" key="6">
    <source>
        <dbReference type="Proteomes" id="UP000233293"/>
    </source>
</evidence>
<keyword evidence="3" id="KW-0804">Transcription</keyword>
<dbReference type="GO" id="GO:0003677">
    <property type="term" value="F:DNA binding"/>
    <property type="evidence" value="ECO:0007669"/>
    <property type="project" value="UniProtKB-KW"/>
</dbReference>
<evidence type="ECO:0000259" key="4">
    <source>
        <dbReference type="PROSITE" id="PS51000"/>
    </source>
</evidence>
<dbReference type="OrthoDB" id="31600at2"/>
<name>A0A2N3PTW8_9PROT</name>
<keyword evidence="1" id="KW-0805">Transcription regulation</keyword>
<dbReference type="SUPFAM" id="SSF100950">
    <property type="entry name" value="NagB/RpiA/CoA transferase-like"/>
    <property type="match status" value="1"/>
</dbReference>
<evidence type="ECO:0000313" key="5">
    <source>
        <dbReference type="EMBL" id="PKU23849.1"/>
    </source>
</evidence>
<dbReference type="SMART" id="SM00420">
    <property type="entry name" value="HTH_DEOR"/>
    <property type="match status" value="1"/>
</dbReference>
<dbReference type="InterPro" id="IPR036388">
    <property type="entry name" value="WH-like_DNA-bd_sf"/>
</dbReference>
<keyword evidence="6" id="KW-1185">Reference proteome</keyword>
<gene>
    <name evidence="5" type="ORF">CWS72_14305</name>
</gene>
<dbReference type="Gene3D" id="1.10.10.10">
    <property type="entry name" value="Winged helix-like DNA-binding domain superfamily/Winged helix DNA-binding domain"/>
    <property type="match status" value="1"/>
</dbReference>
<dbReference type="Proteomes" id="UP000233293">
    <property type="component" value="Unassembled WGS sequence"/>
</dbReference>
<dbReference type="InterPro" id="IPR050313">
    <property type="entry name" value="Carb_Metab_HTH_regulators"/>
</dbReference>
<dbReference type="SUPFAM" id="SSF46785">
    <property type="entry name" value="Winged helix' DNA-binding domain"/>
    <property type="match status" value="1"/>
</dbReference>
<keyword evidence="2" id="KW-0238">DNA-binding</keyword>
<dbReference type="PANTHER" id="PTHR30363:SF44">
    <property type="entry name" value="AGA OPERON TRANSCRIPTIONAL REPRESSOR-RELATED"/>
    <property type="match status" value="1"/>
</dbReference>
<dbReference type="SMART" id="SM01134">
    <property type="entry name" value="DeoRC"/>
    <property type="match status" value="1"/>
</dbReference>
<dbReference type="PRINTS" id="PR00037">
    <property type="entry name" value="HTHLACR"/>
</dbReference>
<dbReference type="RefSeq" id="WP_101251305.1">
    <property type="nucleotide sequence ID" value="NZ_PIUM01000016.1"/>
</dbReference>
<feature type="domain" description="HTH deoR-type" evidence="4">
    <location>
        <begin position="4"/>
        <end position="58"/>
    </location>
</feature>